<dbReference type="EMBL" id="NPDY01000011">
    <property type="protein sequence ID" value="PJZ69291.1"/>
    <property type="molecule type" value="Genomic_DNA"/>
</dbReference>
<dbReference type="Pfam" id="PF01370">
    <property type="entry name" value="Epimerase"/>
    <property type="match status" value="1"/>
</dbReference>
<dbReference type="RefSeq" id="WP_100714344.1">
    <property type="nucleotide sequence ID" value="NZ_NPDY01000011.1"/>
</dbReference>
<organism evidence="3 5">
    <name type="scientific">Leptospira perolatii</name>
    <dbReference type="NCBI Taxonomy" id="2023191"/>
    <lineage>
        <taxon>Bacteria</taxon>
        <taxon>Pseudomonadati</taxon>
        <taxon>Spirochaetota</taxon>
        <taxon>Spirochaetia</taxon>
        <taxon>Leptospirales</taxon>
        <taxon>Leptospiraceae</taxon>
        <taxon>Leptospira</taxon>
    </lineage>
</organism>
<dbReference type="AlphaFoldDB" id="A0A2M9ZJT6"/>
<dbReference type="Proteomes" id="UP000231962">
    <property type="component" value="Unassembled WGS sequence"/>
</dbReference>
<dbReference type="GO" id="GO:0004029">
    <property type="term" value="F:aldehyde dehydrogenase (NAD+) activity"/>
    <property type="evidence" value="ECO:0007669"/>
    <property type="project" value="TreeGrafter"/>
</dbReference>
<gene>
    <name evidence="2" type="ORF">CH360_12330</name>
    <name evidence="3" type="ORF">CH373_14290</name>
</gene>
<evidence type="ECO:0000313" key="4">
    <source>
        <dbReference type="Proteomes" id="UP000231962"/>
    </source>
</evidence>
<dbReference type="SUPFAM" id="SSF51735">
    <property type="entry name" value="NAD(P)-binding Rossmann-fold domains"/>
    <property type="match status" value="1"/>
</dbReference>
<sequence>MRALVLGGTGGSGQAITLELLSRGIHTTILGRSQQKMENLVEEWGRPRGLELAVGDVFSPESLVPIFQNADFIFQTANVGYVEMEEKLLPLGESVMQAAEQTGKQVVFVDGVYVYGKNPGYSVTEDYPFSPHTKKGKLKEAFANLVFSNRWKKAKPLIVRLPDYYGPTSQAAYLDPTFEALANGKPALFFGPLKPKREYVYLPDAAKMIVEISLRPEFYGQNWNIPGGTISGKEILQIAESVLNKSRILIPIGKRSLQFLGLFDRFLKEVVEMTYLMEDPLLLSGSKYEQKIGPIPKTSFAQGIRNTLEILVRKSQKKESGS</sequence>
<evidence type="ECO:0000313" key="2">
    <source>
        <dbReference type="EMBL" id="PJZ69291.1"/>
    </source>
</evidence>
<dbReference type="OrthoDB" id="112777at2"/>
<feature type="domain" description="NAD-dependent epimerase/dehydratase" evidence="1">
    <location>
        <begin position="3"/>
        <end position="218"/>
    </location>
</feature>
<evidence type="ECO:0000313" key="3">
    <source>
        <dbReference type="EMBL" id="PJZ72327.1"/>
    </source>
</evidence>
<proteinExistence type="predicted"/>
<accession>A0A2M9ZJT6</accession>
<name>A0A2M9ZJT6_9LEPT</name>
<dbReference type="PANTHER" id="PTHR48079:SF6">
    <property type="entry name" value="NAD(P)-BINDING DOMAIN-CONTAINING PROTEIN-RELATED"/>
    <property type="match status" value="1"/>
</dbReference>
<protein>
    <submittedName>
        <fullName evidence="3">Epimerase</fullName>
    </submittedName>
</protein>
<dbReference type="Proteomes" id="UP000231990">
    <property type="component" value="Unassembled WGS sequence"/>
</dbReference>
<dbReference type="PANTHER" id="PTHR48079">
    <property type="entry name" value="PROTEIN YEEZ"/>
    <property type="match status" value="1"/>
</dbReference>
<evidence type="ECO:0000313" key="5">
    <source>
        <dbReference type="Proteomes" id="UP000231990"/>
    </source>
</evidence>
<dbReference type="InterPro" id="IPR051783">
    <property type="entry name" value="NAD(P)-dependent_oxidoreduct"/>
</dbReference>
<dbReference type="GO" id="GO:0005737">
    <property type="term" value="C:cytoplasm"/>
    <property type="evidence" value="ECO:0007669"/>
    <property type="project" value="TreeGrafter"/>
</dbReference>
<comment type="caution">
    <text evidence="3">The sequence shown here is derived from an EMBL/GenBank/DDBJ whole genome shotgun (WGS) entry which is preliminary data.</text>
</comment>
<dbReference type="InterPro" id="IPR001509">
    <property type="entry name" value="Epimerase_deHydtase"/>
</dbReference>
<evidence type="ECO:0000259" key="1">
    <source>
        <dbReference type="Pfam" id="PF01370"/>
    </source>
</evidence>
<keyword evidence="4" id="KW-1185">Reference proteome</keyword>
<reference evidence="4 5" key="1">
    <citation type="submission" date="2017-07" db="EMBL/GenBank/DDBJ databases">
        <title>Leptospira spp. isolated from tropical soils.</title>
        <authorList>
            <person name="Thibeaux R."/>
            <person name="Iraola G."/>
            <person name="Ferres I."/>
            <person name="Bierque E."/>
            <person name="Girault D."/>
            <person name="Soupe-Gilbert M.-E."/>
            <person name="Picardeau M."/>
            <person name="Goarant C."/>
        </authorList>
    </citation>
    <scope>NUCLEOTIDE SEQUENCE [LARGE SCALE GENOMIC DNA]</scope>
    <source>
        <strain evidence="3 5">FH1-B-B1</strain>
        <strain evidence="2 4">FH1-B-C1</strain>
    </source>
</reference>
<dbReference type="InterPro" id="IPR036291">
    <property type="entry name" value="NAD(P)-bd_dom_sf"/>
</dbReference>
<dbReference type="EMBL" id="NPDZ01000010">
    <property type="protein sequence ID" value="PJZ72327.1"/>
    <property type="molecule type" value="Genomic_DNA"/>
</dbReference>
<dbReference type="Gene3D" id="3.40.50.720">
    <property type="entry name" value="NAD(P)-binding Rossmann-like Domain"/>
    <property type="match status" value="1"/>
</dbReference>